<proteinExistence type="predicted"/>
<evidence type="ECO:0000313" key="2">
    <source>
        <dbReference type="Proteomes" id="UP001500192"/>
    </source>
</evidence>
<dbReference type="EMBL" id="BAABIB010000154">
    <property type="protein sequence ID" value="GAA4667701.1"/>
    <property type="molecule type" value="Genomic_DNA"/>
</dbReference>
<protein>
    <submittedName>
        <fullName evidence="1">Uncharacterized protein</fullName>
    </submittedName>
</protein>
<reference evidence="2" key="1">
    <citation type="journal article" date="2019" name="Int. J. Syst. Evol. Microbiol.">
        <title>The Global Catalogue of Microorganisms (GCM) 10K type strain sequencing project: providing services to taxonomists for standard genome sequencing and annotation.</title>
        <authorList>
            <consortium name="The Broad Institute Genomics Platform"/>
            <consortium name="The Broad Institute Genome Sequencing Center for Infectious Disease"/>
            <person name="Wu L."/>
            <person name="Ma J."/>
        </authorList>
    </citation>
    <scope>NUCLEOTIDE SEQUENCE [LARGE SCALE GENOMIC DNA]</scope>
    <source>
        <strain evidence="2">JCM 18054</strain>
    </source>
</reference>
<name>A0ABP8VPN3_9PSEU</name>
<keyword evidence="2" id="KW-1185">Reference proteome</keyword>
<gene>
    <name evidence="1" type="ORF">GCM10023214_72220</name>
</gene>
<dbReference type="Proteomes" id="UP001500192">
    <property type="component" value="Unassembled WGS sequence"/>
</dbReference>
<evidence type="ECO:0000313" key="1">
    <source>
        <dbReference type="EMBL" id="GAA4667701.1"/>
    </source>
</evidence>
<sequence>MAIENSGELDGIIYTLFSAPSLDREEAASLVRAMARGEYFTRGMAAYSRAIEQALRQPDPVTAALEPPYSEAQVREFLALVYDELQKAKPWPGTDD</sequence>
<organism evidence="1 2">
    <name type="scientific">Amycolatopsis dongchuanensis</name>
    <dbReference type="NCBI Taxonomy" id="1070866"/>
    <lineage>
        <taxon>Bacteria</taxon>
        <taxon>Bacillati</taxon>
        <taxon>Actinomycetota</taxon>
        <taxon>Actinomycetes</taxon>
        <taxon>Pseudonocardiales</taxon>
        <taxon>Pseudonocardiaceae</taxon>
        <taxon>Amycolatopsis</taxon>
    </lineage>
</organism>
<comment type="caution">
    <text evidence="1">The sequence shown here is derived from an EMBL/GenBank/DDBJ whole genome shotgun (WGS) entry which is preliminary data.</text>
</comment>
<accession>A0ABP8VPN3</accession>